<organism evidence="1">
    <name type="scientific">Timema cristinae</name>
    <name type="common">Walking stick</name>
    <dbReference type="NCBI Taxonomy" id="61476"/>
    <lineage>
        <taxon>Eukaryota</taxon>
        <taxon>Metazoa</taxon>
        <taxon>Ecdysozoa</taxon>
        <taxon>Arthropoda</taxon>
        <taxon>Hexapoda</taxon>
        <taxon>Insecta</taxon>
        <taxon>Pterygota</taxon>
        <taxon>Neoptera</taxon>
        <taxon>Polyneoptera</taxon>
        <taxon>Phasmatodea</taxon>
        <taxon>Timematodea</taxon>
        <taxon>Timematoidea</taxon>
        <taxon>Timematidae</taxon>
        <taxon>Timema</taxon>
    </lineage>
</organism>
<accession>A0A7R9HEJ4</accession>
<evidence type="ECO:0000313" key="1">
    <source>
        <dbReference type="EMBL" id="CAD7418268.1"/>
    </source>
</evidence>
<protein>
    <submittedName>
        <fullName evidence="1">Uncharacterized protein</fullName>
    </submittedName>
</protein>
<proteinExistence type="predicted"/>
<name>A0A7R9HEJ4_TIMCR</name>
<dbReference type="EMBL" id="OC335771">
    <property type="protein sequence ID" value="CAD7418268.1"/>
    <property type="molecule type" value="Genomic_DNA"/>
</dbReference>
<sequence length="233" mass="25578">MIGLTAAILVVKDSSGQKEHSHFNPKVECMEQVDGTLQPATLCDVDYFGLSSPREGRVSNPGTQHLFWNIEGPLRCTQRFVPAANQSVTLTVTRLVRLTPDQSLPHPVRGRGVPLRVQHAPSLSDGPPSAADRVRSDNVVPLWGLSAQGYIILSGNFSKLLAISCELSVKHQRNHGATQEWLPVSVRSWSPVHVIYSVAHYSWTMKGFTFAATYNFHTDGVCGHNILTQQSGE</sequence>
<gene>
    <name evidence="1" type="ORF">TCEB3V08_LOCUS13271</name>
</gene>
<reference evidence="1" key="1">
    <citation type="submission" date="2020-11" db="EMBL/GenBank/DDBJ databases">
        <authorList>
            <person name="Tran Van P."/>
        </authorList>
    </citation>
    <scope>NUCLEOTIDE SEQUENCE</scope>
</reference>
<dbReference type="AlphaFoldDB" id="A0A7R9HEJ4"/>